<evidence type="ECO:0000313" key="3">
    <source>
        <dbReference type="Proteomes" id="UP000193218"/>
    </source>
</evidence>
<dbReference type="AlphaFoldDB" id="A0A1Y1UBW6"/>
<comment type="caution">
    <text evidence="2">The sequence shown here is derived from an EMBL/GenBank/DDBJ whole genome shotgun (WGS) entry which is preliminary data.</text>
</comment>
<feature type="region of interest" description="Disordered" evidence="1">
    <location>
        <begin position="31"/>
        <end position="67"/>
    </location>
</feature>
<evidence type="ECO:0000256" key="1">
    <source>
        <dbReference type="SAM" id="MobiDB-lite"/>
    </source>
</evidence>
<name>A0A1Y1UBW6_9TREE</name>
<sequence>MSSDSMCSSIMQEDLLAVSNIGGCLRRRGAVRSNQAGPSRARRLSHAGSETGAAPCSPSPDLDSATVKRNSFDSSCTRKSRVSSVSSFASLPMTPDSVIIDLFEDDSVLRSVNMGKPTVSTRSASSDRTAIFVSFGEQSLNQGSSTYGKAHTFSTPPNALVLDYPDASQRSSHESELQSTTGGAFHTGYLTAPNERSEPAEMRSSASKTQVEWAAVRGHRTQTELSFSTRAQLKHESGPRLDALHAGSFETWTAAWLGDDDAEQRVKDFRAWEERESQKWAARRILEAGGEAGG</sequence>
<evidence type="ECO:0000313" key="2">
    <source>
        <dbReference type="EMBL" id="ORX35027.1"/>
    </source>
</evidence>
<dbReference type="InParanoid" id="A0A1Y1UBW6"/>
<feature type="region of interest" description="Disordered" evidence="1">
    <location>
        <begin position="168"/>
        <end position="205"/>
    </location>
</feature>
<protein>
    <submittedName>
        <fullName evidence="2">Uncharacterized protein</fullName>
    </submittedName>
</protein>
<proteinExistence type="predicted"/>
<dbReference type="RefSeq" id="XP_021869243.1">
    <property type="nucleotide sequence ID" value="XM_022016641.1"/>
</dbReference>
<accession>A0A1Y1UBW6</accession>
<dbReference type="Proteomes" id="UP000193218">
    <property type="component" value="Unassembled WGS sequence"/>
</dbReference>
<gene>
    <name evidence="2" type="ORF">BD324DRAFT_633649</name>
</gene>
<keyword evidence="3" id="KW-1185">Reference proteome</keyword>
<dbReference type="GeneID" id="33558450"/>
<dbReference type="EMBL" id="NBSH01000012">
    <property type="protein sequence ID" value="ORX35027.1"/>
    <property type="molecule type" value="Genomic_DNA"/>
</dbReference>
<organism evidence="2 3">
    <name type="scientific">Kockovaella imperatae</name>
    <dbReference type="NCBI Taxonomy" id="4999"/>
    <lineage>
        <taxon>Eukaryota</taxon>
        <taxon>Fungi</taxon>
        <taxon>Dikarya</taxon>
        <taxon>Basidiomycota</taxon>
        <taxon>Agaricomycotina</taxon>
        <taxon>Tremellomycetes</taxon>
        <taxon>Tremellales</taxon>
        <taxon>Cuniculitremaceae</taxon>
        <taxon>Kockovaella</taxon>
    </lineage>
</organism>
<reference evidence="2 3" key="1">
    <citation type="submission" date="2017-03" db="EMBL/GenBank/DDBJ databases">
        <title>Widespread Adenine N6-methylation of Active Genes in Fungi.</title>
        <authorList>
            <consortium name="DOE Joint Genome Institute"/>
            <person name="Mondo S.J."/>
            <person name="Dannebaum R.O."/>
            <person name="Kuo R.C."/>
            <person name="Louie K.B."/>
            <person name="Bewick A.J."/>
            <person name="Labutti K."/>
            <person name="Haridas S."/>
            <person name="Kuo A."/>
            <person name="Salamov A."/>
            <person name="Ahrendt S.R."/>
            <person name="Lau R."/>
            <person name="Bowen B.P."/>
            <person name="Lipzen A."/>
            <person name="Sullivan W."/>
            <person name="Andreopoulos W.B."/>
            <person name="Clum A."/>
            <person name="Lindquist E."/>
            <person name="Daum C."/>
            <person name="Northen T.R."/>
            <person name="Ramamoorthy G."/>
            <person name="Schmitz R.J."/>
            <person name="Gryganskyi A."/>
            <person name="Culley D."/>
            <person name="Magnuson J."/>
            <person name="James T.Y."/>
            <person name="O'Malley M.A."/>
            <person name="Stajich J.E."/>
            <person name="Spatafora J.W."/>
            <person name="Visel A."/>
            <person name="Grigoriev I.V."/>
        </authorList>
    </citation>
    <scope>NUCLEOTIDE SEQUENCE [LARGE SCALE GENOMIC DNA]</scope>
    <source>
        <strain evidence="2 3">NRRL Y-17943</strain>
    </source>
</reference>